<evidence type="ECO:0000256" key="4">
    <source>
        <dbReference type="ARBA" id="ARBA00023125"/>
    </source>
</evidence>
<evidence type="ECO:0000256" key="5">
    <source>
        <dbReference type="ARBA" id="ARBA00023163"/>
    </source>
</evidence>
<evidence type="ECO:0000313" key="10">
    <source>
        <dbReference type="Proteomes" id="UP000295075"/>
    </source>
</evidence>
<dbReference type="Gene3D" id="1.10.1740.10">
    <property type="match status" value="1"/>
</dbReference>
<dbReference type="InterPro" id="IPR014284">
    <property type="entry name" value="RNA_pol_sigma-70_dom"/>
</dbReference>
<comment type="caution">
    <text evidence="9">The sequence shown here is derived from an EMBL/GenBank/DDBJ whole genome shotgun (WGS) entry which is preliminary data.</text>
</comment>
<dbReference type="CDD" id="cd06171">
    <property type="entry name" value="Sigma70_r4"/>
    <property type="match status" value="1"/>
</dbReference>
<dbReference type="PANTHER" id="PTHR43133:SF61">
    <property type="entry name" value="ECF RNA POLYMERASE SIGMA FACTOR SIGC"/>
    <property type="match status" value="1"/>
</dbReference>
<dbReference type="GO" id="GO:0006950">
    <property type="term" value="P:response to stress"/>
    <property type="evidence" value="ECO:0007669"/>
    <property type="project" value="UniProtKB-ARBA"/>
</dbReference>
<evidence type="ECO:0000259" key="7">
    <source>
        <dbReference type="Pfam" id="PF04542"/>
    </source>
</evidence>
<dbReference type="EMBL" id="SMKA01000235">
    <property type="protein sequence ID" value="TDC19117.1"/>
    <property type="molecule type" value="Genomic_DNA"/>
</dbReference>
<organism evidence="9 10">
    <name type="scientific">Kribbella albertanoniae</name>
    <dbReference type="NCBI Taxonomy" id="1266829"/>
    <lineage>
        <taxon>Bacteria</taxon>
        <taxon>Bacillati</taxon>
        <taxon>Actinomycetota</taxon>
        <taxon>Actinomycetes</taxon>
        <taxon>Propionibacteriales</taxon>
        <taxon>Kribbellaceae</taxon>
        <taxon>Kribbella</taxon>
    </lineage>
</organism>
<dbReference type="OrthoDB" id="9780326at2"/>
<keyword evidence="10" id="KW-1185">Reference proteome</keyword>
<dbReference type="Pfam" id="PF08281">
    <property type="entry name" value="Sigma70_r4_2"/>
    <property type="match status" value="1"/>
</dbReference>
<keyword evidence="2 6" id="KW-0805">Transcription regulation</keyword>
<comment type="similarity">
    <text evidence="1 6">Belongs to the sigma-70 factor family. ECF subfamily.</text>
</comment>
<accession>A0A4R4PDA3</accession>
<dbReference type="GO" id="GO:0003677">
    <property type="term" value="F:DNA binding"/>
    <property type="evidence" value="ECO:0007669"/>
    <property type="project" value="UniProtKB-KW"/>
</dbReference>
<dbReference type="InterPro" id="IPR013325">
    <property type="entry name" value="RNA_pol_sigma_r2"/>
</dbReference>
<proteinExistence type="inferred from homology"/>
<dbReference type="Pfam" id="PF04542">
    <property type="entry name" value="Sigma70_r2"/>
    <property type="match status" value="1"/>
</dbReference>
<dbReference type="Proteomes" id="UP000295075">
    <property type="component" value="Unassembled WGS sequence"/>
</dbReference>
<dbReference type="SUPFAM" id="SSF88946">
    <property type="entry name" value="Sigma2 domain of RNA polymerase sigma factors"/>
    <property type="match status" value="1"/>
</dbReference>
<dbReference type="InterPro" id="IPR013324">
    <property type="entry name" value="RNA_pol_sigma_r3/r4-like"/>
</dbReference>
<dbReference type="InterPro" id="IPR000838">
    <property type="entry name" value="RNA_pol_sigma70_ECF_CS"/>
</dbReference>
<gene>
    <name evidence="9" type="ORF">E1261_34510</name>
</gene>
<sequence>MASALHQPPDETTTRLALAARAGDLVALDNFIRALHLDVRRYVTYLSADPQSADDLTQETFLRALKSLHRFEARSSARTWLLSIARRTVADHLRHQASRPRISDHDWQLAAEQAQPRNLPGFDDGIALTDLLDKLPTDRREVFVLTQLAGLPYAEAATHLGCPTGTIRSRVARARSTLANLVTAA</sequence>
<feature type="domain" description="RNA polymerase sigma-70 region 2" evidence="7">
    <location>
        <begin position="32"/>
        <end position="97"/>
    </location>
</feature>
<dbReference type="PROSITE" id="PS01063">
    <property type="entry name" value="SIGMA70_ECF"/>
    <property type="match status" value="1"/>
</dbReference>
<evidence type="ECO:0000256" key="6">
    <source>
        <dbReference type="RuleBase" id="RU000716"/>
    </source>
</evidence>
<dbReference type="InterPro" id="IPR039425">
    <property type="entry name" value="RNA_pol_sigma-70-like"/>
</dbReference>
<dbReference type="AlphaFoldDB" id="A0A4R4PDA3"/>
<reference evidence="9 10" key="1">
    <citation type="submission" date="2019-03" db="EMBL/GenBank/DDBJ databases">
        <title>Draft genome sequences of novel Actinobacteria.</title>
        <authorList>
            <person name="Sahin N."/>
            <person name="Ay H."/>
            <person name="Saygin H."/>
        </authorList>
    </citation>
    <scope>NUCLEOTIDE SEQUENCE [LARGE SCALE GENOMIC DNA]</scope>
    <source>
        <strain evidence="9 10">JCM 30547</strain>
    </source>
</reference>
<dbReference type="RefSeq" id="WP_132413908.1">
    <property type="nucleotide sequence ID" value="NZ_SMKA01000235.1"/>
</dbReference>
<dbReference type="GO" id="GO:0006352">
    <property type="term" value="P:DNA-templated transcription initiation"/>
    <property type="evidence" value="ECO:0007669"/>
    <property type="project" value="InterPro"/>
</dbReference>
<keyword evidence="5 6" id="KW-0804">Transcription</keyword>
<name>A0A4R4PDA3_9ACTN</name>
<dbReference type="SUPFAM" id="SSF88659">
    <property type="entry name" value="Sigma3 and sigma4 domains of RNA polymerase sigma factors"/>
    <property type="match status" value="1"/>
</dbReference>
<evidence type="ECO:0000256" key="3">
    <source>
        <dbReference type="ARBA" id="ARBA00023082"/>
    </source>
</evidence>
<feature type="domain" description="RNA polymerase sigma factor 70 region 4 type 2" evidence="8">
    <location>
        <begin position="127"/>
        <end position="178"/>
    </location>
</feature>
<dbReference type="InterPro" id="IPR007627">
    <property type="entry name" value="RNA_pol_sigma70_r2"/>
</dbReference>
<keyword evidence="3 6" id="KW-0731">Sigma factor</keyword>
<evidence type="ECO:0000259" key="8">
    <source>
        <dbReference type="Pfam" id="PF08281"/>
    </source>
</evidence>
<keyword evidence="4 6" id="KW-0238">DNA-binding</keyword>
<evidence type="ECO:0000256" key="1">
    <source>
        <dbReference type="ARBA" id="ARBA00010641"/>
    </source>
</evidence>
<dbReference type="InterPro" id="IPR036388">
    <property type="entry name" value="WH-like_DNA-bd_sf"/>
</dbReference>
<dbReference type="PANTHER" id="PTHR43133">
    <property type="entry name" value="RNA POLYMERASE ECF-TYPE SIGMA FACTO"/>
    <property type="match status" value="1"/>
</dbReference>
<dbReference type="Gene3D" id="1.10.10.10">
    <property type="entry name" value="Winged helix-like DNA-binding domain superfamily/Winged helix DNA-binding domain"/>
    <property type="match status" value="1"/>
</dbReference>
<evidence type="ECO:0000256" key="2">
    <source>
        <dbReference type="ARBA" id="ARBA00023015"/>
    </source>
</evidence>
<dbReference type="NCBIfam" id="TIGR02937">
    <property type="entry name" value="sigma70-ECF"/>
    <property type="match status" value="1"/>
</dbReference>
<evidence type="ECO:0000313" key="9">
    <source>
        <dbReference type="EMBL" id="TDC19117.1"/>
    </source>
</evidence>
<dbReference type="InterPro" id="IPR013249">
    <property type="entry name" value="RNA_pol_sigma70_r4_t2"/>
</dbReference>
<protein>
    <recommendedName>
        <fullName evidence="6">RNA polymerase sigma factor</fullName>
    </recommendedName>
</protein>
<dbReference type="GO" id="GO:0016987">
    <property type="term" value="F:sigma factor activity"/>
    <property type="evidence" value="ECO:0007669"/>
    <property type="project" value="UniProtKB-KW"/>
</dbReference>